<dbReference type="GeneID" id="54407231"/>
<protein>
    <submittedName>
        <fullName evidence="2">Uncharacterized protein</fullName>
    </submittedName>
</protein>
<evidence type="ECO:0000313" key="2">
    <source>
        <dbReference type="EMBL" id="KAF2127556.1"/>
    </source>
</evidence>
<keyword evidence="1" id="KW-0812">Transmembrane</keyword>
<accession>A0A6A6A7L7</accession>
<sequence length="150" mass="15988">MSINTHVTYLLVKDESATPSFGRDFTTPATLAPLTLTIAATISPRLMTGSDIQSTLITMPSSAISTITTDVTSTPTSAVDVEKGSVDFGKIAGITAGGIFGAICLCLVFYWLYAQSRGIKVCNCFSSFTCFGRWSQTEEAEKPKVDNSSH</sequence>
<keyword evidence="1" id="KW-0472">Membrane</keyword>
<dbReference type="RefSeq" id="XP_033521945.1">
    <property type="nucleotide sequence ID" value="XM_033666799.1"/>
</dbReference>
<keyword evidence="3" id="KW-1185">Reference proteome</keyword>
<evidence type="ECO:0000313" key="3">
    <source>
        <dbReference type="Proteomes" id="UP000799771"/>
    </source>
</evidence>
<name>A0A6A6A7L7_9PLEO</name>
<organism evidence="2 3">
    <name type="scientific">Dothidotthia symphoricarpi CBS 119687</name>
    <dbReference type="NCBI Taxonomy" id="1392245"/>
    <lineage>
        <taxon>Eukaryota</taxon>
        <taxon>Fungi</taxon>
        <taxon>Dikarya</taxon>
        <taxon>Ascomycota</taxon>
        <taxon>Pezizomycotina</taxon>
        <taxon>Dothideomycetes</taxon>
        <taxon>Pleosporomycetidae</taxon>
        <taxon>Pleosporales</taxon>
        <taxon>Dothidotthiaceae</taxon>
        <taxon>Dothidotthia</taxon>
    </lineage>
</organism>
<proteinExistence type="predicted"/>
<gene>
    <name evidence="2" type="ORF">P153DRAFT_358431</name>
</gene>
<keyword evidence="1" id="KW-1133">Transmembrane helix</keyword>
<dbReference type="EMBL" id="ML977510">
    <property type="protein sequence ID" value="KAF2127556.1"/>
    <property type="molecule type" value="Genomic_DNA"/>
</dbReference>
<feature type="transmembrane region" description="Helical" evidence="1">
    <location>
        <begin position="91"/>
        <end position="113"/>
    </location>
</feature>
<reference evidence="2" key="1">
    <citation type="journal article" date="2020" name="Stud. Mycol.">
        <title>101 Dothideomycetes genomes: a test case for predicting lifestyles and emergence of pathogens.</title>
        <authorList>
            <person name="Haridas S."/>
            <person name="Albert R."/>
            <person name="Binder M."/>
            <person name="Bloem J."/>
            <person name="Labutti K."/>
            <person name="Salamov A."/>
            <person name="Andreopoulos B."/>
            <person name="Baker S."/>
            <person name="Barry K."/>
            <person name="Bills G."/>
            <person name="Bluhm B."/>
            <person name="Cannon C."/>
            <person name="Castanera R."/>
            <person name="Culley D."/>
            <person name="Daum C."/>
            <person name="Ezra D."/>
            <person name="Gonzalez J."/>
            <person name="Henrissat B."/>
            <person name="Kuo A."/>
            <person name="Liang C."/>
            <person name="Lipzen A."/>
            <person name="Lutzoni F."/>
            <person name="Magnuson J."/>
            <person name="Mondo S."/>
            <person name="Nolan M."/>
            <person name="Ohm R."/>
            <person name="Pangilinan J."/>
            <person name="Park H.-J."/>
            <person name="Ramirez L."/>
            <person name="Alfaro M."/>
            <person name="Sun H."/>
            <person name="Tritt A."/>
            <person name="Yoshinaga Y."/>
            <person name="Zwiers L.-H."/>
            <person name="Turgeon B."/>
            <person name="Goodwin S."/>
            <person name="Spatafora J."/>
            <person name="Crous P."/>
            <person name="Grigoriev I."/>
        </authorList>
    </citation>
    <scope>NUCLEOTIDE SEQUENCE</scope>
    <source>
        <strain evidence="2">CBS 119687</strain>
    </source>
</reference>
<evidence type="ECO:0000256" key="1">
    <source>
        <dbReference type="SAM" id="Phobius"/>
    </source>
</evidence>
<dbReference type="AlphaFoldDB" id="A0A6A6A7L7"/>
<dbReference type="Proteomes" id="UP000799771">
    <property type="component" value="Unassembled WGS sequence"/>
</dbReference>